<dbReference type="NCBIfam" id="NF008909">
    <property type="entry name" value="PRK12273.1"/>
    <property type="match status" value="1"/>
</dbReference>
<feature type="domain" description="Fumarate lyase N-terminal" evidence="2">
    <location>
        <begin position="9"/>
        <end position="333"/>
    </location>
</feature>
<name>A0ABU8SKF5_9LACO</name>
<dbReference type="InterPro" id="IPR022761">
    <property type="entry name" value="Fumarate_lyase_N"/>
</dbReference>
<dbReference type="EMBL" id="JAWMWH010000001">
    <property type="protein sequence ID" value="MEJ6399943.1"/>
    <property type="molecule type" value="Genomic_DNA"/>
</dbReference>
<dbReference type="InterPro" id="IPR024083">
    <property type="entry name" value="Fumarase/histidase_N"/>
</dbReference>
<proteinExistence type="predicted"/>
<evidence type="ECO:0000313" key="5">
    <source>
        <dbReference type="Proteomes" id="UP001370590"/>
    </source>
</evidence>
<dbReference type="GO" id="GO:0008797">
    <property type="term" value="F:aspartate ammonia-lyase activity"/>
    <property type="evidence" value="ECO:0007669"/>
    <property type="project" value="UniProtKB-EC"/>
</dbReference>
<sequence length="455" mass="49249">MRIEKDCVGEMEVPDEALYGIHALRAAGNFPITKEKLHPLLVQSYIEIKKAAAQVNADAQTLDRQKATAIIDACDKLLHGNDQSAFIVPAIQGGAGTSTNMNTNEVIANLAMRLHPDVKIHPNDDVNQSQSTNDTYPTAGKMAMLKLLSPLQAAVKQLVTTFTDLSNQYEQTIKVGRTQLQDAVPTTYGKSFHAYATLFNRDFRRISTTVSELKVISLGGTAIGTGINASPYYQSHIADAVNAASGLNLTIDADLIDAIQNSDHFVTFSGVLKTLALDLSKVSNDLRLLSSGPKAGLNELELPRRQAGSSIMPDKINPVIPEVVNQVAFEVAGFDTTVSMAAEAGQLELNAFEPIMFKSIFTAEEHLTRAIHTLIDNCLKDIKVNVQQCAQDVNNSAVTATVLSPKIGYERATQIIKQALAENRSVKEVALSEHVLPAAEIEHLFSPAVLTHEAE</sequence>
<feature type="domain" description="Fumarase C C-terminal" evidence="3">
    <location>
        <begin position="400"/>
        <end position="452"/>
    </location>
</feature>
<dbReference type="InterPro" id="IPR020557">
    <property type="entry name" value="Fumarate_lyase_CS"/>
</dbReference>
<protein>
    <submittedName>
        <fullName evidence="4">Aspartate ammonia-lyase</fullName>
        <ecNumber evidence="4">4.3.1.1</ecNumber>
    </submittedName>
</protein>
<dbReference type="PANTHER" id="PTHR42696:SF2">
    <property type="entry name" value="ASPARTATE AMMONIA-LYASE"/>
    <property type="match status" value="1"/>
</dbReference>
<evidence type="ECO:0000259" key="3">
    <source>
        <dbReference type="Pfam" id="PF10415"/>
    </source>
</evidence>
<keyword evidence="5" id="KW-1185">Reference proteome</keyword>
<evidence type="ECO:0000259" key="2">
    <source>
        <dbReference type="Pfam" id="PF00206"/>
    </source>
</evidence>
<dbReference type="EC" id="4.3.1.1" evidence="4"/>
<organism evidence="4 5">
    <name type="scientific">Nicoliella lavandulae</name>
    <dbReference type="NCBI Taxonomy" id="3082954"/>
    <lineage>
        <taxon>Bacteria</taxon>
        <taxon>Bacillati</taxon>
        <taxon>Bacillota</taxon>
        <taxon>Bacilli</taxon>
        <taxon>Lactobacillales</taxon>
        <taxon>Lactobacillaceae</taxon>
        <taxon>Nicoliella</taxon>
    </lineage>
</organism>
<evidence type="ECO:0000256" key="1">
    <source>
        <dbReference type="ARBA" id="ARBA00023239"/>
    </source>
</evidence>
<dbReference type="InterPro" id="IPR051546">
    <property type="entry name" value="Aspartate_Ammonia-Lyase"/>
</dbReference>
<dbReference type="PANTHER" id="PTHR42696">
    <property type="entry name" value="ASPARTATE AMMONIA-LYASE"/>
    <property type="match status" value="1"/>
</dbReference>
<evidence type="ECO:0000313" key="4">
    <source>
        <dbReference type="EMBL" id="MEJ6399943.1"/>
    </source>
</evidence>
<comment type="caution">
    <text evidence="4">The sequence shown here is derived from an EMBL/GenBank/DDBJ whole genome shotgun (WGS) entry which is preliminary data.</text>
</comment>
<dbReference type="Gene3D" id="1.10.40.30">
    <property type="entry name" value="Fumarase/aspartase (C-terminal domain)"/>
    <property type="match status" value="1"/>
</dbReference>
<keyword evidence="1 4" id="KW-0456">Lyase</keyword>
<dbReference type="Pfam" id="PF00206">
    <property type="entry name" value="Lyase_1"/>
    <property type="match status" value="1"/>
</dbReference>
<dbReference type="PRINTS" id="PR00149">
    <property type="entry name" value="FUMRATELYASE"/>
</dbReference>
<dbReference type="Pfam" id="PF10415">
    <property type="entry name" value="FumaraseC_C"/>
    <property type="match status" value="1"/>
</dbReference>
<dbReference type="InterPro" id="IPR000362">
    <property type="entry name" value="Fumarate_lyase_fam"/>
</dbReference>
<accession>A0ABU8SKF5</accession>
<dbReference type="InterPro" id="IPR018951">
    <property type="entry name" value="Fumarase_C_C"/>
</dbReference>
<dbReference type="InterPro" id="IPR008948">
    <property type="entry name" value="L-Aspartase-like"/>
</dbReference>
<dbReference type="Gene3D" id="1.20.200.10">
    <property type="entry name" value="Fumarase/aspartase (Central domain)"/>
    <property type="match status" value="1"/>
</dbReference>
<reference evidence="4 5" key="1">
    <citation type="submission" date="2023-10" db="EMBL/GenBank/DDBJ databases">
        <title>Nicoliella lavandulae sp. nov. isolated from Lavandula angustifolia flowers.</title>
        <authorList>
            <person name="Alcantara C."/>
            <person name="Zuniga M."/>
            <person name="Landete J.M."/>
            <person name="Monedero V."/>
        </authorList>
    </citation>
    <scope>NUCLEOTIDE SEQUENCE [LARGE SCALE GENOMIC DNA]</scope>
    <source>
        <strain evidence="4 5">Es01</strain>
    </source>
</reference>
<dbReference type="PROSITE" id="PS00163">
    <property type="entry name" value="FUMARATE_LYASES"/>
    <property type="match status" value="1"/>
</dbReference>
<dbReference type="SUPFAM" id="SSF48557">
    <property type="entry name" value="L-aspartase-like"/>
    <property type="match status" value="1"/>
</dbReference>
<dbReference type="Proteomes" id="UP001370590">
    <property type="component" value="Unassembled WGS sequence"/>
</dbReference>
<gene>
    <name evidence="4" type="ORF">R4146_01940</name>
</gene>
<dbReference type="RefSeq" id="WP_339959773.1">
    <property type="nucleotide sequence ID" value="NZ_JAWMWH010000001.1"/>
</dbReference>
<dbReference type="Gene3D" id="1.10.275.10">
    <property type="entry name" value="Fumarase/aspartase (N-terminal domain)"/>
    <property type="match status" value="1"/>
</dbReference>